<evidence type="ECO:0000313" key="2">
    <source>
        <dbReference type="Proteomes" id="UP001054889"/>
    </source>
</evidence>
<dbReference type="AlphaFoldDB" id="A0AAV5F033"/>
<protein>
    <submittedName>
        <fullName evidence="1">Uncharacterized protein</fullName>
    </submittedName>
</protein>
<name>A0AAV5F033_ELECO</name>
<dbReference type="PANTHER" id="PTHR10775">
    <property type="entry name" value="OS08G0208400 PROTEIN"/>
    <property type="match status" value="1"/>
</dbReference>
<gene>
    <name evidence="1" type="primary">gb15798</name>
    <name evidence="1" type="ORF">PR202_gb15798</name>
</gene>
<keyword evidence="2" id="KW-1185">Reference proteome</keyword>
<reference evidence="1" key="2">
    <citation type="submission" date="2021-12" db="EMBL/GenBank/DDBJ databases">
        <title>Resequencing data analysis of finger millet.</title>
        <authorList>
            <person name="Hatakeyama M."/>
            <person name="Aluri S."/>
            <person name="Balachadran M.T."/>
            <person name="Sivarajan S.R."/>
            <person name="Poveda L."/>
            <person name="Shimizu-Inatsugi R."/>
            <person name="Schlapbach R."/>
            <person name="Sreeman S.M."/>
            <person name="Shimizu K.K."/>
        </authorList>
    </citation>
    <scope>NUCLEOTIDE SEQUENCE</scope>
</reference>
<sequence length="189" mass="21761">MSGYACWTKHGEHKEVVDEDPMVEEGMCNNVSIEQDIDVGIDNDVDDLDEMLRNMDDDFNSEKFSMMMKDYETPLFSGCKKEHNKLHVVLILLQMKASNNWSDKSFTELLQFMKNLLLKENELPQNTYQAKKVVCPLGLEVEKIHACRNDCMLFRGGNAMLEECRICGSSRYKQNAVDMDENDTGEVKK</sequence>
<evidence type="ECO:0000313" key="1">
    <source>
        <dbReference type="EMBL" id="GJN27750.1"/>
    </source>
</evidence>
<accession>A0AAV5F033</accession>
<reference evidence="1" key="1">
    <citation type="journal article" date="2018" name="DNA Res.">
        <title>Multiple hybrid de novo genome assembly of finger millet, an orphan allotetraploid crop.</title>
        <authorList>
            <person name="Hatakeyama M."/>
            <person name="Aluri S."/>
            <person name="Balachadran M.T."/>
            <person name="Sivarajan S.R."/>
            <person name="Patrignani A."/>
            <person name="Gruter S."/>
            <person name="Poveda L."/>
            <person name="Shimizu-Inatsugi R."/>
            <person name="Baeten J."/>
            <person name="Francoijs K.J."/>
            <person name="Nataraja K.N."/>
            <person name="Reddy Y.A.N."/>
            <person name="Phadnis S."/>
            <person name="Ravikumar R.L."/>
            <person name="Schlapbach R."/>
            <person name="Sreeman S.M."/>
            <person name="Shimizu K.K."/>
        </authorList>
    </citation>
    <scope>NUCLEOTIDE SEQUENCE</scope>
</reference>
<comment type="caution">
    <text evidence="1">The sequence shown here is derived from an EMBL/GenBank/DDBJ whole genome shotgun (WGS) entry which is preliminary data.</text>
</comment>
<dbReference type="PANTHER" id="PTHR10775:SF182">
    <property type="entry name" value="TRANSPOSON, EN_SPM-LIKE, TRANSPOSASE-ASSOCIATED DOMAIN PROTEIN-RELATED"/>
    <property type="match status" value="1"/>
</dbReference>
<dbReference type="Proteomes" id="UP001054889">
    <property type="component" value="Unassembled WGS sequence"/>
</dbReference>
<dbReference type="EMBL" id="BQKI01000079">
    <property type="protein sequence ID" value="GJN27750.1"/>
    <property type="molecule type" value="Genomic_DNA"/>
</dbReference>
<proteinExistence type="predicted"/>
<organism evidence="1 2">
    <name type="scientific">Eleusine coracana subsp. coracana</name>
    <dbReference type="NCBI Taxonomy" id="191504"/>
    <lineage>
        <taxon>Eukaryota</taxon>
        <taxon>Viridiplantae</taxon>
        <taxon>Streptophyta</taxon>
        <taxon>Embryophyta</taxon>
        <taxon>Tracheophyta</taxon>
        <taxon>Spermatophyta</taxon>
        <taxon>Magnoliopsida</taxon>
        <taxon>Liliopsida</taxon>
        <taxon>Poales</taxon>
        <taxon>Poaceae</taxon>
        <taxon>PACMAD clade</taxon>
        <taxon>Chloridoideae</taxon>
        <taxon>Cynodonteae</taxon>
        <taxon>Eleusininae</taxon>
        <taxon>Eleusine</taxon>
    </lineage>
</organism>